<dbReference type="PROSITE" id="PS51736">
    <property type="entry name" value="RECOMBINASES_3"/>
    <property type="match status" value="1"/>
</dbReference>
<dbReference type="InterPro" id="IPR025827">
    <property type="entry name" value="Zn_ribbon_recom_dom"/>
</dbReference>
<dbReference type="InterPro" id="IPR006119">
    <property type="entry name" value="Resolv_N"/>
</dbReference>
<dbReference type="PROSITE" id="PS51737">
    <property type="entry name" value="RECOMBINASE_DNA_BIND"/>
    <property type="match status" value="1"/>
</dbReference>
<evidence type="ECO:0000313" key="10">
    <source>
        <dbReference type="Proteomes" id="UP000239549"/>
    </source>
</evidence>
<gene>
    <name evidence="9" type="ORF">DCCM_3431</name>
</gene>
<dbReference type="Proteomes" id="UP000239549">
    <property type="component" value="Unassembled WGS sequence"/>
</dbReference>
<dbReference type="SUPFAM" id="SSF53041">
    <property type="entry name" value="Resolvase-like"/>
    <property type="match status" value="1"/>
</dbReference>
<dbReference type="Pfam" id="PF13408">
    <property type="entry name" value="Zn_ribbon_recom"/>
    <property type="match status" value="1"/>
</dbReference>
<feature type="domain" description="Recombinase" evidence="8">
    <location>
        <begin position="162"/>
        <end position="282"/>
    </location>
</feature>
<dbReference type="SMART" id="SM00857">
    <property type="entry name" value="Resolvase"/>
    <property type="match status" value="1"/>
</dbReference>
<evidence type="ECO:0000313" key="9">
    <source>
        <dbReference type="EMBL" id="GBF34319.1"/>
    </source>
</evidence>
<keyword evidence="6" id="KW-0175">Coiled coil</keyword>
<dbReference type="PANTHER" id="PTHR30461:SF2">
    <property type="entry name" value="SERINE RECOMBINASE PINE-RELATED"/>
    <property type="match status" value="1"/>
</dbReference>
<evidence type="ECO:0000256" key="3">
    <source>
        <dbReference type="ARBA" id="ARBA00023172"/>
    </source>
</evidence>
<keyword evidence="2" id="KW-0238">DNA-binding</keyword>
<evidence type="ECO:0000256" key="1">
    <source>
        <dbReference type="ARBA" id="ARBA00022908"/>
    </source>
</evidence>
<feature type="domain" description="Resolvase/invertase-type recombinase catalytic" evidence="7">
    <location>
        <begin position="2"/>
        <end position="154"/>
    </location>
</feature>
<keyword evidence="3" id="KW-0233">DNA recombination</keyword>
<dbReference type="InterPro" id="IPR006118">
    <property type="entry name" value="Recombinase_CS"/>
</dbReference>
<dbReference type="AlphaFoldDB" id="A0A2L2XD95"/>
<evidence type="ECO:0000259" key="8">
    <source>
        <dbReference type="PROSITE" id="PS51737"/>
    </source>
</evidence>
<dbReference type="PANTHER" id="PTHR30461">
    <property type="entry name" value="DNA-INVERTASE FROM LAMBDOID PROPHAGE"/>
    <property type="match status" value="1"/>
</dbReference>
<organism evidence="9 10">
    <name type="scientific">Desulfocucumis palustris</name>
    <dbReference type="NCBI Taxonomy" id="1898651"/>
    <lineage>
        <taxon>Bacteria</taxon>
        <taxon>Bacillati</taxon>
        <taxon>Bacillota</taxon>
        <taxon>Clostridia</taxon>
        <taxon>Eubacteriales</taxon>
        <taxon>Desulfocucumaceae</taxon>
        <taxon>Desulfocucumis</taxon>
    </lineage>
</organism>
<dbReference type="InterPro" id="IPR011109">
    <property type="entry name" value="DNA_bind_recombinase_dom"/>
</dbReference>
<dbReference type="CDD" id="cd03768">
    <property type="entry name" value="SR_ResInv"/>
    <property type="match status" value="1"/>
</dbReference>
<name>A0A2L2XD95_9FIRM</name>
<evidence type="ECO:0000259" key="7">
    <source>
        <dbReference type="PROSITE" id="PS51736"/>
    </source>
</evidence>
<dbReference type="GO" id="GO:0000150">
    <property type="term" value="F:DNA strand exchange activity"/>
    <property type="evidence" value="ECO:0007669"/>
    <property type="project" value="InterPro"/>
</dbReference>
<dbReference type="Gene3D" id="3.90.1750.20">
    <property type="entry name" value="Putative Large Serine Recombinase, Chain B, Domain 2"/>
    <property type="match status" value="1"/>
</dbReference>
<dbReference type="GO" id="GO:0003677">
    <property type="term" value="F:DNA binding"/>
    <property type="evidence" value="ECO:0007669"/>
    <property type="project" value="UniProtKB-KW"/>
</dbReference>
<dbReference type="EMBL" id="BFAV01000136">
    <property type="protein sequence ID" value="GBF34319.1"/>
    <property type="molecule type" value="Genomic_DNA"/>
</dbReference>
<evidence type="ECO:0000256" key="6">
    <source>
        <dbReference type="SAM" id="Coils"/>
    </source>
</evidence>
<evidence type="ECO:0000256" key="2">
    <source>
        <dbReference type="ARBA" id="ARBA00023125"/>
    </source>
</evidence>
<proteinExistence type="predicted"/>
<dbReference type="InterPro" id="IPR036162">
    <property type="entry name" value="Resolvase-like_N_sf"/>
</dbReference>
<dbReference type="RefSeq" id="WP_165792133.1">
    <property type="nucleotide sequence ID" value="NZ_BFAV01000136.1"/>
</dbReference>
<dbReference type="InterPro" id="IPR050639">
    <property type="entry name" value="SSR_resolvase"/>
</dbReference>
<dbReference type="GO" id="GO:0015074">
    <property type="term" value="P:DNA integration"/>
    <property type="evidence" value="ECO:0007669"/>
    <property type="project" value="UniProtKB-KW"/>
</dbReference>
<sequence length="518" mass="58096">MIVAFYARVSTDEQAERGNIESQVDFAKKYFDLYAAANGITGCEYYLDDGVSGVLPLKDRPAASRLLADARAGKFNALFVYRLDRLARSVKHVLDTYDFLEERNIALKSMTEAFDTSTPTGKFFMTLLASIAALERDTILERTQMGKERAIKEGRWTSGQPPFGYRISDDKRLAVFEPEAEIIRMIFKLYLEGMRTIPIAEYLNARGIATPTQSKKTKNTSVGKWHAGHVSIILRNRAYIGEYKTMQRSKKQKEGRLIQVPSIVSREDFDKANRLLIENADTARGSRGREYLLRGLIYCGGCGRAFIGSSGNSKEGRVYYRCSGVANNGQGKRCDAKLIRAADIENAVWSDIQHFLNNPDEVARAIERTIKQDSEQLEPVQNELNGIENGLLEKQVARQKILSLVSKNIITDAEAEGELLALAGQIETLNHRKEQLMARMEQSQELSNRAINISLILKTLKDAAHSGIAEDKAELIRALVKRVTVYTEYDNNRKESRVNIELFFNAMNGLGLNVSGDA</sequence>
<dbReference type="Gene3D" id="3.40.50.1390">
    <property type="entry name" value="Resolvase, N-terminal catalytic domain"/>
    <property type="match status" value="1"/>
</dbReference>
<reference evidence="10" key="1">
    <citation type="submission" date="2018-02" db="EMBL/GenBank/DDBJ databases">
        <title>Genome sequence of Desulfocucumis palustris strain NAW-5.</title>
        <authorList>
            <person name="Watanabe M."/>
            <person name="Kojima H."/>
            <person name="Fukui M."/>
        </authorList>
    </citation>
    <scope>NUCLEOTIDE SEQUENCE [LARGE SCALE GENOMIC DNA]</scope>
    <source>
        <strain evidence="10">NAW-5</strain>
    </source>
</reference>
<evidence type="ECO:0000256" key="4">
    <source>
        <dbReference type="PIRSR" id="PIRSR606118-50"/>
    </source>
</evidence>
<feature type="active site" description="O-(5'-phospho-DNA)-serine intermediate" evidence="4 5">
    <location>
        <position position="10"/>
    </location>
</feature>
<keyword evidence="1" id="KW-0229">DNA integration</keyword>
<dbReference type="PROSITE" id="PS00397">
    <property type="entry name" value="RECOMBINASES_1"/>
    <property type="match status" value="1"/>
</dbReference>
<feature type="coiled-coil region" evidence="6">
    <location>
        <begin position="419"/>
        <end position="446"/>
    </location>
</feature>
<accession>A0A2L2XD95</accession>
<dbReference type="Pfam" id="PF07508">
    <property type="entry name" value="Recombinase"/>
    <property type="match status" value="1"/>
</dbReference>
<comment type="caution">
    <text evidence="9">The sequence shown here is derived from an EMBL/GenBank/DDBJ whole genome shotgun (WGS) entry which is preliminary data.</text>
</comment>
<protein>
    <submittedName>
        <fullName evidence="9">Phage DNA invertase</fullName>
    </submittedName>
</protein>
<keyword evidence="10" id="KW-1185">Reference proteome</keyword>
<evidence type="ECO:0000256" key="5">
    <source>
        <dbReference type="PROSITE-ProRule" id="PRU10137"/>
    </source>
</evidence>
<dbReference type="InterPro" id="IPR038109">
    <property type="entry name" value="DNA_bind_recomb_sf"/>
</dbReference>
<dbReference type="Pfam" id="PF00239">
    <property type="entry name" value="Resolvase"/>
    <property type="match status" value="1"/>
</dbReference>